<proteinExistence type="inferred from homology"/>
<evidence type="ECO:0000256" key="2">
    <source>
        <dbReference type="ARBA" id="ARBA00022496"/>
    </source>
</evidence>
<evidence type="ECO:0000256" key="3">
    <source>
        <dbReference type="ARBA" id="ARBA00022729"/>
    </source>
</evidence>
<dbReference type="PROSITE" id="PS51257">
    <property type="entry name" value="PROKAR_LIPOPROTEIN"/>
    <property type="match status" value="1"/>
</dbReference>
<evidence type="ECO:0000313" key="6">
    <source>
        <dbReference type="EMBL" id="MFC4303269.1"/>
    </source>
</evidence>
<accession>A0ABV8SA41</accession>
<evidence type="ECO:0000313" key="7">
    <source>
        <dbReference type="Proteomes" id="UP001595755"/>
    </source>
</evidence>
<dbReference type="Gene3D" id="3.40.190.10">
    <property type="entry name" value="Periplasmic binding protein-like II"/>
    <property type="match status" value="2"/>
</dbReference>
<feature type="compositionally biased region" description="Low complexity" evidence="4">
    <location>
        <begin position="37"/>
        <end position="61"/>
    </location>
</feature>
<dbReference type="CDD" id="cd13542">
    <property type="entry name" value="PBP2_FutA1_ilke"/>
    <property type="match status" value="1"/>
</dbReference>
<feature type="signal peptide" evidence="5">
    <location>
        <begin position="1"/>
        <end position="25"/>
    </location>
</feature>
<name>A0ABV8SA41_9BACL</name>
<dbReference type="InterPro" id="IPR026045">
    <property type="entry name" value="Ferric-bd"/>
</dbReference>
<keyword evidence="2" id="KW-0408">Iron</keyword>
<gene>
    <name evidence="6" type="ORF">ACFO1S_07365</name>
</gene>
<dbReference type="SUPFAM" id="SSF53850">
    <property type="entry name" value="Periplasmic binding protein-like II"/>
    <property type="match status" value="1"/>
</dbReference>
<comment type="caution">
    <text evidence="6">The sequence shown here is derived from an EMBL/GenBank/DDBJ whole genome shotgun (WGS) entry which is preliminary data.</text>
</comment>
<keyword evidence="7" id="KW-1185">Reference proteome</keyword>
<keyword evidence="2" id="KW-0813">Transport</keyword>
<dbReference type="Pfam" id="PF13343">
    <property type="entry name" value="SBP_bac_6"/>
    <property type="match status" value="1"/>
</dbReference>
<dbReference type="RefSeq" id="WP_204604092.1">
    <property type="nucleotide sequence ID" value="NZ_JBHSED010000011.1"/>
</dbReference>
<keyword evidence="2" id="KW-0406">Ion transport</keyword>
<comment type="similarity">
    <text evidence="1">Belongs to the bacterial solute-binding protein 1 family.</text>
</comment>
<evidence type="ECO:0000256" key="4">
    <source>
        <dbReference type="SAM" id="MobiDB-lite"/>
    </source>
</evidence>
<feature type="region of interest" description="Disordered" evidence="4">
    <location>
        <begin position="28"/>
        <end position="61"/>
    </location>
</feature>
<organism evidence="6 7">
    <name type="scientific">Cohnella boryungensis</name>
    <dbReference type="NCBI Taxonomy" id="768479"/>
    <lineage>
        <taxon>Bacteria</taxon>
        <taxon>Bacillati</taxon>
        <taxon>Bacillota</taxon>
        <taxon>Bacilli</taxon>
        <taxon>Bacillales</taxon>
        <taxon>Paenibacillaceae</taxon>
        <taxon>Cohnella</taxon>
    </lineage>
</organism>
<dbReference type="PANTHER" id="PTHR30006:SF15">
    <property type="entry name" value="IRON-UTILIZATION PERIPLASMIC PROTEIN"/>
    <property type="match status" value="1"/>
</dbReference>
<keyword evidence="3 5" id="KW-0732">Signal</keyword>
<protein>
    <submittedName>
        <fullName evidence="6">Extracellular solute-binding protein</fullName>
    </submittedName>
</protein>
<feature type="chain" id="PRO_5046713215" evidence="5">
    <location>
        <begin position="26"/>
        <end position="377"/>
    </location>
</feature>
<evidence type="ECO:0000256" key="1">
    <source>
        <dbReference type="ARBA" id="ARBA00008520"/>
    </source>
</evidence>
<dbReference type="PIRSF" id="PIRSF002825">
    <property type="entry name" value="CfbpA"/>
    <property type="match status" value="1"/>
</dbReference>
<dbReference type="EMBL" id="JBHSED010000011">
    <property type="protein sequence ID" value="MFC4303269.1"/>
    <property type="molecule type" value="Genomic_DNA"/>
</dbReference>
<sequence length="377" mass="40381">MKKQYRNVLAAISIVMILSLLTACGGGKKEEAGNPQGGSSAPASQPAATAESSSSPESQTGGEVNIYTARHYEVDEVLYAKFTESTGIKVNVVEGKAPELIERIKREGASTAADLFVTVDGGILNTAKTEGLLQPFVSAVIDGQVPSDLRDKDNEWIGLSTRARVIVYSKDRVDPAQLSTYEDLATDKWKGKLLVRSSDSLYNQSLLASFIALNGEAEAEKWAAGIAANLARAPEGGDRDQAKAIAAGTGDVAIMNTYYVGRMSVSDNAEEVKAAEQVGVFFPNQDTIGTHINISGAGLVKHSKNKDNAVKLIEFLTAAEAQELFSKENFEYPVNPAAALPELLASWGEFKRQKVDFAAYGEFNPKAVEIANKVGWK</sequence>
<reference evidence="7" key="1">
    <citation type="journal article" date="2019" name="Int. J. Syst. Evol. Microbiol.">
        <title>The Global Catalogue of Microorganisms (GCM) 10K type strain sequencing project: providing services to taxonomists for standard genome sequencing and annotation.</title>
        <authorList>
            <consortium name="The Broad Institute Genomics Platform"/>
            <consortium name="The Broad Institute Genome Sequencing Center for Infectious Disease"/>
            <person name="Wu L."/>
            <person name="Ma J."/>
        </authorList>
    </citation>
    <scope>NUCLEOTIDE SEQUENCE [LARGE SCALE GENOMIC DNA]</scope>
    <source>
        <strain evidence="7">CGMCC 4.1641</strain>
    </source>
</reference>
<dbReference type="PANTHER" id="PTHR30006">
    <property type="entry name" value="THIAMINE-BINDING PERIPLASMIC PROTEIN-RELATED"/>
    <property type="match status" value="1"/>
</dbReference>
<dbReference type="Proteomes" id="UP001595755">
    <property type="component" value="Unassembled WGS sequence"/>
</dbReference>
<evidence type="ECO:0000256" key="5">
    <source>
        <dbReference type="SAM" id="SignalP"/>
    </source>
</evidence>
<keyword evidence="2" id="KW-0410">Iron transport</keyword>